<evidence type="ECO:0000313" key="1">
    <source>
        <dbReference type="EMBL" id="PZO42699.1"/>
    </source>
</evidence>
<reference evidence="1 2" key="2">
    <citation type="submission" date="2018-06" db="EMBL/GenBank/DDBJ databases">
        <title>Metagenomic assembly of (sub)arctic Cyanobacteria and their associated microbiome from non-axenic cultures.</title>
        <authorList>
            <person name="Baurain D."/>
        </authorList>
    </citation>
    <scope>NUCLEOTIDE SEQUENCE [LARGE SCALE GENOMIC DNA]</scope>
    <source>
        <strain evidence="1">ULC066bin1</strain>
    </source>
</reference>
<dbReference type="NCBIfam" id="TIGR04062">
    <property type="entry name" value="dnd_assoc_4"/>
    <property type="match status" value="1"/>
</dbReference>
<dbReference type="InterPro" id="IPR023983">
    <property type="entry name" value="DNA_S_mod_dnd_assoc_4"/>
</dbReference>
<proteinExistence type="predicted"/>
<organism evidence="1 2">
    <name type="scientific">Pseudanabaena frigida</name>
    <dbReference type="NCBI Taxonomy" id="945775"/>
    <lineage>
        <taxon>Bacteria</taxon>
        <taxon>Bacillati</taxon>
        <taxon>Cyanobacteriota</taxon>
        <taxon>Cyanophyceae</taxon>
        <taxon>Pseudanabaenales</taxon>
        <taxon>Pseudanabaenaceae</taxon>
        <taxon>Pseudanabaena</taxon>
    </lineage>
</organism>
<comment type="caution">
    <text evidence="1">The sequence shown here is derived from an EMBL/GenBank/DDBJ whole genome shotgun (WGS) entry which is preliminary data.</text>
</comment>
<dbReference type="AlphaFoldDB" id="A0A2W4WLD2"/>
<reference evidence="1 2" key="1">
    <citation type="submission" date="2018-04" db="EMBL/GenBank/DDBJ databases">
        <authorList>
            <person name="Go L.Y."/>
            <person name="Mitchell J.A."/>
        </authorList>
    </citation>
    <scope>NUCLEOTIDE SEQUENCE [LARGE SCALE GENOMIC DNA]</scope>
    <source>
        <strain evidence="1">ULC066bin1</strain>
    </source>
</reference>
<protein>
    <submittedName>
        <fullName evidence="1">DNA phosphorothioation-associated protein 4</fullName>
    </submittedName>
</protein>
<sequence>MSIRRVYIAEDKAELVRSLRSAENPTAPFQTYADVMTFAAVLGAKRGKKIPLGKTSRKEPDPIPQDQFLARGYEPVINLIAIAHTKDPKSLALDEESGNIRVQIFEEYANGGLEVLQNTLQGSVDYTDGILLLLLDEKDRGDQEDFDLSRFL</sequence>
<dbReference type="EMBL" id="QBML01000006">
    <property type="protein sequence ID" value="PZO42699.1"/>
    <property type="molecule type" value="Genomic_DNA"/>
</dbReference>
<accession>A0A2W4WLD2</accession>
<gene>
    <name evidence="1" type="ORF">DCF19_06590</name>
</gene>
<name>A0A2W4WLD2_9CYAN</name>
<dbReference type="Proteomes" id="UP000249467">
    <property type="component" value="Unassembled WGS sequence"/>
</dbReference>
<evidence type="ECO:0000313" key="2">
    <source>
        <dbReference type="Proteomes" id="UP000249467"/>
    </source>
</evidence>